<dbReference type="InterPro" id="IPR033764">
    <property type="entry name" value="Sdr_B"/>
</dbReference>
<feature type="domain" description="PKD/Chitinase" evidence="5">
    <location>
        <begin position="543"/>
        <end position="601"/>
    </location>
</feature>
<dbReference type="Gene3D" id="2.60.40.10">
    <property type="entry name" value="Immunoglobulins"/>
    <property type="match status" value="3"/>
</dbReference>
<evidence type="ECO:0000256" key="3">
    <source>
        <dbReference type="ARBA" id="ARBA00022729"/>
    </source>
</evidence>
<dbReference type="Gene3D" id="2.60.120.260">
    <property type="entry name" value="Galactose-binding domain-like"/>
    <property type="match status" value="1"/>
</dbReference>
<feature type="domain" description="PKD/Chitinase" evidence="5">
    <location>
        <begin position="1360"/>
        <end position="1433"/>
    </location>
</feature>
<dbReference type="SMART" id="SM00089">
    <property type="entry name" value="PKD"/>
    <property type="match status" value="9"/>
</dbReference>
<gene>
    <name evidence="6" type="ORF">IPO85_16700</name>
</gene>
<evidence type="ECO:0000313" key="7">
    <source>
        <dbReference type="Proteomes" id="UP000808349"/>
    </source>
</evidence>
<dbReference type="CDD" id="cd00146">
    <property type="entry name" value="PKD"/>
    <property type="match status" value="3"/>
</dbReference>
<name>A0A9D7SCH9_9BACT</name>
<dbReference type="Proteomes" id="UP000808349">
    <property type="component" value="Unassembled WGS sequence"/>
</dbReference>
<sequence>MNKRIFLKSSILLLSLFFINFNFISAQSCNCPGNFILNPSFENGITNWTYANGNFSSNTYAAQCGTYAGHFQHITGLGTFHQDITSINIGTSLTLTFYGGVHDNSFNQKFGIQYLNNLGNPISETMVDVDGSLPNMSYYVINSLVPAGTVTVRIQGRTNGNWLKVDQLCLTGTSPCADFTALAQTDLNLVKTRTISNEISCSGAVDRVFYADCLLDNINGGTSGNRKYWKIISGGTFKEYCDGTAYAEMQIQNVDLPTYKFDVTLILSGRTYSAPPGNPHLEGCTGSATSNWYYYTGMKGSFVGKEAMLGGVIAVKGKMAALQLGTNGSLYGVSNNFGASSWLDYNIICQPNTFNFGLSCHFDFNFFLSGGDLTEANASTCGKICVGQSTTLNGYAVGGKPNYTFAWSNGLGTGQSKTISPATTTSYTVTATDANGCTATDVVTVLVYPKPTVDVGVNQTVCAGKCADLKAVASGGTPAYTYEWNNGLGSGPNKNVCPTQTTTYMVTVTDSKGCTATSSVIVFVNPTIDISISKTDPKCGINNGSATANVTGGTSPYSYLWSNGATTQTINNLSSGNYAVTVTDSKNCTATKSVQLTITSGPIVNAGVDQSGCIGSSFNLSSLASGGTPAYTYMWDNGLGNGQNKTVTPNTTTTYTVTATDVNGCSATDQVKVVLYPNPSVTINKSDAKCGLANGSATANASGGTTPYTYIWSNGGTSQTISNLTTGNYIVTVTDAKGCKGTATTTINNTNGPSVNAGADLSGCIGSSFNLNSVASGGTQPYTYAWDNGLGAGQNKSVAPNATTTYTVTVTDANGCTATDQVKVIIYPNPSVTINKTDAKCGLANGFAIANVTGGASPYTFIWSNGASTQTLSNLTAGNYTVTVTDSKGCTGTATTSINNTNGPSINAGADQSGCIGSTFNLNSVATGGTPTYAYTWDNGLGNGQNKTVSPNVTTTYSVTVTDANGCTAKDQVKIIIYPNPSVSINKTDAKCGLANGSATANPVNGTSPYSYLWSNGATIQTINNLTSGNYFVTVTDSKGCTATATTSISNINGPSVNAGIDQTGCLGSTFDLNSIATGGTPAYSYAWNNGLGSGPNKTVTPIASTTYTVTVTDANGCTATDQVKIILNPTPSVSINKTDSKCNLANGSATASATGGTAPYTYAWTNGASTQTINNLTAGNYVVTVTDSKGCIGTATTNIGNTNGPSVNAGVDQSGCLGSSFNLNAIATGGTPTYTYEWNNGLGNGPNKSVTPIASTTYTVTVTDVNGCSATDQIKIIIYPNPSVTINKTDAKCGLANGYAIANATGGTASYTYIWSNGSTTQMISNLSSGTYNVTVTDSKGCTATAMSTINKVNGPSVDAGIDQEICSGNNATISAIAAGGTANYSYMWDNGLGSGQSKLVSPTTTTAYTVTVTDANSCTATDKVKISVIDCSPKITHEKNLVSVTNIGLNTYTVVYSILVKNTGYQGAYDLKDNALFDDDIATVSASFTTNAPGNFGGSLNGNGPWTLADDQVITANASHLYTLTFNVKIDLSLSSSGNNIYYQCGKALNNKPSANEALFNESQLDYNNDGRIDERDTACADLPYIVHEKILVSQVQTGSRSFEVTYNIIVKNLGGASDKYTLTDRPEFDNDIIITSANYSSNAMGNGANPGPLNLVGLGPWTLANNQVISGGGVQTFTLRVNVSINLEDGVGDNKYSRCGKQNTTYPIPGEGLFNESRLDIKSDGSIDQRDTACGDVPYVVHQKSLFGGVTDLGNGNYRVEYKIDVRNIGGRRGTYDLDDAPAFDDDIIILNASYSFASTVFGVFYNTLNGSGPWALARNQNIDVGDNQFYVISINVKLDLSNQGPGNHTLSDCGDRLGIPSSGEALFNKSLLSYNNVLVECDTACTSIPVCSMISGRVFFDVNANGIFDYNENGINGLEVYLVDATTGKIISKVLTAVNPATPSDDGFYMFSCIKPGTYYIQFERPGFLASSVVFQGGNTDKDSDIGHENGINTTRIFVLAGGEKYLNVGAGFQNKATVGDYIWLDRNYNGLQDAGEEPVAGVQIKAYCKTTGNMVSEAVSANDGHYMLDGIGQGDYYVKFIPPSNLSFTYAHSGVDPVDNDVDGSNGYGTTRVYRIKTGDAMPTIDAGLVYQVLPLEWLGFNGQWNGKYTELNWQTGVEINNDHFEIERRHETESGFKMIGQLKSNPIAAVSQQNYNYNDVNVNQSGIYYYRLKQIDKDGKYTYSKIISIRIHQKSEMDITIYPNPADDFLKVNITLGDETDLEVRVFDQSGKNVLTNPFGGYRKAGNYKEIINTSYLPSGQYNIQIISKNSILNKTFTVNRN</sequence>
<keyword evidence="3 4" id="KW-0732">Signal</keyword>
<comment type="subcellular location">
    <subcellularLocation>
        <location evidence="1">Secreted</location>
    </subcellularLocation>
</comment>
<dbReference type="Pfam" id="PF13573">
    <property type="entry name" value="SprB"/>
    <property type="match status" value="7"/>
</dbReference>
<protein>
    <submittedName>
        <fullName evidence="6">T9SS type A sorting domain-containing protein</fullName>
    </submittedName>
</protein>
<dbReference type="Pfam" id="PF18962">
    <property type="entry name" value="Por_Secre_tail"/>
    <property type="match status" value="1"/>
</dbReference>
<organism evidence="6 7">
    <name type="scientific">Candidatus Defluviibacterium haderslevense</name>
    <dbReference type="NCBI Taxonomy" id="2981993"/>
    <lineage>
        <taxon>Bacteria</taxon>
        <taxon>Pseudomonadati</taxon>
        <taxon>Bacteroidota</taxon>
        <taxon>Saprospiria</taxon>
        <taxon>Saprospirales</taxon>
        <taxon>Saprospiraceae</taxon>
        <taxon>Candidatus Defluviibacterium</taxon>
    </lineage>
</organism>
<dbReference type="GO" id="GO:0005576">
    <property type="term" value="C:extracellular region"/>
    <property type="evidence" value="ECO:0007669"/>
    <property type="project" value="UniProtKB-SubCell"/>
</dbReference>
<evidence type="ECO:0000256" key="2">
    <source>
        <dbReference type="ARBA" id="ARBA00022525"/>
    </source>
</evidence>
<feature type="domain" description="PKD/Chitinase" evidence="5">
    <location>
        <begin position="1207"/>
        <end position="1282"/>
    </location>
</feature>
<dbReference type="NCBIfam" id="TIGR04183">
    <property type="entry name" value="Por_Secre_tail"/>
    <property type="match status" value="1"/>
</dbReference>
<evidence type="ECO:0000256" key="1">
    <source>
        <dbReference type="ARBA" id="ARBA00004613"/>
    </source>
</evidence>
<evidence type="ECO:0000259" key="5">
    <source>
        <dbReference type="SMART" id="SM00089"/>
    </source>
</evidence>
<feature type="signal peptide" evidence="4">
    <location>
        <begin position="1"/>
        <end position="26"/>
    </location>
</feature>
<feature type="domain" description="PKD/Chitinase" evidence="5">
    <location>
        <begin position="1058"/>
        <end position="1131"/>
    </location>
</feature>
<accession>A0A9D7SCH9</accession>
<evidence type="ECO:0000313" key="6">
    <source>
        <dbReference type="EMBL" id="MBK9719120.1"/>
    </source>
</evidence>
<dbReference type="InterPro" id="IPR025667">
    <property type="entry name" value="SprB_repeat"/>
</dbReference>
<dbReference type="PROSITE" id="PS51257">
    <property type="entry name" value="PROKAR_LIPOPROTEIN"/>
    <property type="match status" value="1"/>
</dbReference>
<comment type="caution">
    <text evidence="6">The sequence shown here is derived from an EMBL/GenBank/DDBJ whole genome shotgun (WGS) entry which is preliminary data.</text>
</comment>
<dbReference type="Gene3D" id="2.60.40.740">
    <property type="match status" value="9"/>
</dbReference>
<dbReference type="InterPro" id="IPR022409">
    <property type="entry name" value="PKD/Chitinase_dom"/>
</dbReference>
<dbReference type="SUPFAM" id="SSF117074">
    <property type="entry name" value="Hypothetical protein PA1324"/>
    <property type="match status" value="2"/>
</dbReference>
<dbReference type="InterPro" id="IPR026444">
    <property type="entry name" value="Secre_tail"/>
</dbReference>
<feature type="chain" id="PRO_5039369663" evidence="4">
    <location>
        <begin position="27"/>
        <end position="2328"/>
    </location>
</feature>
<evidence type="ECO:0000256" key="4">
    <source>
        <dbReference type="SAM" id="SignalP"/>
    </source>
</evidence>
<feature type="domain" description="PKD/Chitinase" evidence="5">
    <location>
        <begin position="754"/>
        <end position="829"/>
    </location>
</feature>
<feature type="domain" description="PKD/Chitinase" evidence="5">
    <location>
        <begin position="605"/>
        <end position="678"/>
    </location>
</feature>
<keyword evidence="2" id="KW-0964">Secreted</keyword>
<dbReference type="InterPro" id="IPR013783">
    <property type="entry name" value="Ig-like_fold"/>
</dbReference>
<dbReference type="Pfam" id="PF17210">
    <property type="entry name" value="SdrD_B"/>
    <property type="match status" value="2"/>
</dbReference>
<proteinExistence type="predicted"/>
<feature type="domain" description="PKD/Chitinase" evidence="5">
    <location>
        <begin position="831"/>
        <end position="903"/>
    </location>
</feature>
<reference evidence="6 7" key="1">
    <citation type="submission" date="2020-10" db="EMBL/GenBank/DDBJ databases">
        <title>Connecting structure to function with the recovery of over 1000 high-quality activated sludge metagenome-assembled genomes encoding full-length rRNA genes using long-read sequencing.</title>
        <authorList>
            <person name="Singleton C.M."/>
            <person name="Petriglieri F."/>
            <person name="Kristensen J.M."/>
            <person name="Kirkegaard R.H."/>
            <person name="Michaelsen T.Y."/>
            <person name="Andersen M.H."/>
            <person name="Karst S.M."/>
            <person name="Dueholm M.S."/>
            <person name="Nielsen P.H."/>
            <person name="Albertsen M."/>
        </authorList>
    </citation>
    <scope>NUCLEOTIDE SEQUENCE [LARGE SCALE GENOMIC DNA]</scope>
    <source>
        <strain evidence="6">Ribe_18-Q3-R11-54_BAT3C.373</strain>
    </source>
</reference>
<feature type="domain" description="PKD/Chitinase" evidence="5">
    <location>
        <begin position="452"/>
        <end position="527"/>
    </location>
</feature>
<dbReference type="InterPro" id="IPR035986">
    <property type="entry name" value="PKD_dom_sf"/>
</dbReference>
<dbReference type="EMBL" id="JADKFW010000015">
    <property type="protein sequence ID" value="MBK9719120.1"/>
    <property type="molecule type" value="Genomic_DNA"/>
</dbReference>
<feature type="domain" description="PKD/Chitinase" evidence="5">
    <location>
        <begin position="905"/>
        <end position="980"/>
    </location>
</feature>
<dbReference type="SUPFAM" id="SSF49299">
    <property type="entry name" value="PKD domain"/>
    <property type="match status" value="4"/>
</dbReference>